<dbReference type="AlphaFoldDB" id="A0AAV0AR32"/>
<gene>
    <name evidence="1" type="ORF">PPACK8108_LOCUS4533</name>
</gene>
<comment type="caution">
    <text evidence="1">The sequence shown here is derived from an EMBL/GenBank/DDBJ whole genome shotgun (WGS) entry which is preliminary data.</text>
</comment>
<reference evidence="1" key="1">
    <citation type="submission" date="2022-06" db="EMBL/GenBank/DDBJ databases">
        <authorList>
            <consortium name="SYNGENTA / RWTH Aachen University"/>
        </authorList>
    </citation>
    <scope>NUCLEOTIDE SEQUENCE</scope>
</reference>
<keyword evidence="2" id="KW-1185">Reference proteome</keyword>
<dbReference type="Proteomes" id="UP001153365">
    <property type="component" value="Unassembled WGS sequence"/>
</dbReference>
<dbReference type="EMBL" id="CALTRL010000838">
    <property type="protein sequence ID" value="CAH7669878.1"/>
    <property type="molecule type" value="Genomic_DNA"/>
</dbReference>
<evidence type="ECO:0000313" key="2">
    <source>
        <dbReference type="Proteomes" id="UP001153365"/>
    </source>
</evidence>
<proteinExistence type="predicted"/>
<name>A0AAV0AR32_PHAPC</name>
<protein>
    <submittedName>
        <fullName evidence="1">Uncharacterized protein</fullName>
    </submittedName>
</protein>
<sequence length="76" mass="8306">MRRATGIWQLFKGGVGRGRKGVGEMVREEEVGERQVASCTRHLPLPYLLLPPPPSLGPATVARRLPSYAPNGAERL</sequence>
<organism evidence="1 2">
    <name type="scientific">Phakopsora pachyrhizi</name>
    <name type="common">Asian soybean rust disease fungus</name>
    <dbReference type="NCBI Taxonomy" id="170000"/>
    <lineage>
        <taxon>Eukaryota</taxon>
        <taxon>Fungi</taxon>
        <taxon>Dikarya</taxon>
        <taxon>Basidiomycota</taxon>
        <taxon>Pucciniomycotina</taxon>
        <taxon>Pucciniomycetes</taxon>
        <taxon>Pucciniales</taxon>
        <taxon>Phakopsoraceae</taxon>
        <taxon>Phakopsora</taxon>
    </lineage>
</organism>
<accession>A0AAV0AR32</accession>
<evidence type="ECO:0000313" key="1">
    <source>
        <dbReference type="EMBL" id="CAH7669878.1"/>
    </source>
</evidence>